<dbReference type="Proteomes" id="UP000007844">
    <property type="component" value="Chromosome"/>
</dbReference>
<evidence type="ECO:0000313" key="2">
    <source>
        <dbReference type="Proteomes" id="UP000007844"/>
    </source>
</evidence>
<name>F3YYM0_DESAF</name>
<organism evidence="1 2">
    <name type="scientific">Desulfocurvibacter africanus subsp. africanus str. Walvis Bay</name>
    <dbReference type="NCBI Taxonomy" id="690850"/>
    <lineage>
        <taxon>Bacteria</taxon>
        <taxon>Pseudomonadati</taxon>
        <taxon>Thermodesulfobacteriota</taxon>
        <taxon>Desulfovibrionia</taxon>
        <taxon>Desulfovibrionales</taxon>
        <taxon>Desulfovibrionaceae</taxon>
        <taxon>Desulfocurvibacter</taxon>
    </lineage>
</organism>
<protein>
    <submittedName>
        <fullName evidence="1">Uncharacterized protein</fullName>
    </submittedName>
</protein>
<accession>F3YYM0</accession>
<evidence type="ECO:0000313" key="1">
    <source>
        <dbReference type="EMBL" id="EGJ50774.1"/>
    </source>
</evidence>
<reference evidence="1 2" key="1">
    <citation type="journal article" date="2011" name="J. Bacteriol.">
        <title>Genome sequence of the mercury-methylating and pleomorphic Desulfovibrio africanus Strain Walvis Bay.</title>
        <authorList>
            <person name="Brown S.D."/>
            <person name="Wall J.D."/>
            <person name="Kucken A.M."/>
            <person name="Gilmour C.C."/>
            <person name="Podar M."/>
            <person name="Brandt C.C."/>
            <person name="Teshima H."/>
            <person name="Detter J.C."/>
            <person name="Han C.S."/>
            <person name="Land M.L."/>
            <person name="Lucas S."/>
            <person name="Han J."/>
            <person name="Pennacchio L."/>
            <person name="Nolan M."/>
            <person name="Pitluck S."/>
            <person name="Woyke T."/>
            <person name="Goodwin L."/>
            <person name="Palumbo A.V."/>
            <person name="Elias D.A."/>
        </authorList>
    </citation>
    <scope>NUCLEOTIDE SEQUENCE [LARGE SCALE GENOMIC DNA]</scope>
    <source>
        <strain evidence="1 2">Walvis Bay</strain>
    </source>
</reference>
<dbReference type="STRING" id="690850.Desaf_2451"/>
<gene>
    <name evidence="1" type="ORF">Desaf_2451</name>
</gene>
<dbReference type="KEGG" id="daf:Desaf_2451"/>
<dbReference type="AlphaFoldDB" id="F3YYM0"/>
<dbReference type="EMBL" id="CP003221">
    <property type="protein sequence ID" value="EGJ50774.1"/>
    <property type="molecule type" value="Genomic_DNA"/>
</dbReference>
<keyword evidence="2" id="KW-1185">Reference proteome</keyword>
<sequence>MPTHGLQSIFKSKMLYFHIKSVLLNTMTQLP</sequence>
<dbReference type="HOGENOM" id="CLU_3396147_0_0_7"/>
<proteinExistence type="predicted"/>